<accession>A0A178MYW3</accession>
<keyword evidence="4" id="KW-1133">Transmembrane helix</keyword>
<keyword evidence="6" id="KW-0732">Signal</keyword>
<organism evidence="8 9">
    <name type="scientific">Magnetospirillum moscoviense</name>
    <dbReference type="NCBI Taxonomy" id="1437059"/>
    <lineage>
        <taxon>Bacteria</taxon>
        <taxon>Pseudomonadati</taxon>
        <taxon>Pseudomonadota</taxon>
        <taxon>Alphaproteobacteria</taxon>
        <taxon>Rhodospirillales</taxon>
        <taxon>Rhodospirillaceae</taxon>
        <taxon>Magnetospirillum</taxon>
    </lineage>
</organism>
<dbReference type="STRING" id="1437059.A6A05_06890"/>
<reference evidence="8 9" key="1">
    <citation type="submission" date="2016-04" db="EMBL/GenBank/DDBJ databases">
        <title>Draft genome sequence of freshwater magnetotactic bacteria Magnetospirillum marisnigri SP-1 and Magnetospirillum moscoviense BB-1.</title>
        <authorList>
            <person name="Koziaeva V."/>
            <person name="Dziuba M.V."/>
            <person name="Ivanov T.M."/>
            <person name="Kuznetsov B."/>
            <person name="Grouzdev D.S."/>
        </authorList>
    </citation>
    <scope>NUCLEOTIDE SEQUENCE [LARGE SCALE GENOMIC DNA]</scope>
    <source>
        <strain evidence="8 9">BB-1</strain>
    </source>
</reference>
<evidence type="ECO:0000259" key="7">
    <source>
        <dbReference type="SMART" id="SM01049"/>
    </source>
</evidence>
<keyword evidence="9" id="KW-1185">Reference proteome</keyword>
<dbReference type="Pfam" id="PF17200">
    <property type="entry name" value="sCache_2"/>
    <property type="match status" value="1"/>
</dbReference>
<keyword evidence="5" id="KW-0472">Membrane</keyword>
<evidence type="ECO:0000256" key="4">
    <source>
        <dbReference type="ARBA" id="ARBA00022989"/>
    </source>
</evidence>
<keyword evidence="3" id="KW-0812">Transmembrane</keyword>
<dbReference type="SMART" id="SM01049">
    <property type="entry name" value="Cache_2"/>
    <property type="match status" value="1"/>
</dbReference>
<keyword evidence="2" id="KW-1003">Cell membrane</keyword>
<dbReference type="RefSeq" id="WP_068497299.1">
    <property type="nucleotide sequence ID" value="NZ_LWQU01000054.1"/>
</dbReference>
<protein>
    <recommendedName>
        <fullName evidence="7">Single Cache domain-containing protein</fullName>
    </recommendedName>
</protein>
<evidence type="ECO:0000256" key="5">
    <source>
        <dbReference type="ARBA" id="ARBA00023136"/>
    </source>
</evidence>
<dbReference type="Gene3D" id="3.30.450.20">
    <property type="entry name" value="PAS domain"/>
    <property type="match status" value="1"/>
</dbReference>
<gene>
    <name evidence="8" type="ORF">A6A05_06890</name>
</gene>
<feature type="domain" description="Single Cache" evidence="7">
    <location>
        <begin position="18"/>
        <end position="105"/>
    </location>
</feature>
<dbReference type="OrthoDB" id="7475012at2"/>
<dbReference type="GO" id="GO:0005886">
    <property type="term" value="C:plasma membrane"/>
    <property type="evidence" value="ECO:0007669"/>
    <property type="project" value="UniProtKB-SubCell"/>
</dbReference>
<evidence type="ECO:0000313" key="8">
    <source>
        <dbReference type="EMBL" id="OAN60930.1"/>
    </source>
</evidence>
<name>A0A178MYW3_9PROT</name>
<sequence>MSKAFLRIATLAVGALIVQPALAQEHGTADEAVALVKKAVAHYKSAGREKACAAFADPNGGFQVKDLYVFVQDTAGVVQCHGKNPAFAGKDMSGLKDSDGKTFIAEMNQVVKGKGSGWVDYKWTNTQTKKIEPKSSYVETAGGDAYVGAGIYKP</sequence>
<comment type="subcellular location">
    <subcellularLocation>
        <location evidence="1">Cell membrane</location>
        <topology evidence="1">Multi-pass membrane protein</topology>
    </subcellularLocation>
</comment>
<proteinExistence type="predicted"/>
<evidence type="ECO:0000313" key="9">
    <source>
        <dbReference type="Proteomes" id="UP000078543"/>
    </source>
</evidence>
<feature type="chain" id="PRO_5008092374" description="Single Cache domain-containing protein" evidence="6">
    <location>
        <begin position="24"/>
        <end position="154"/>
    </location>
</feature>
<feature type="signal peptide" evidence="6">
    <location>
        <begin position="1"/>
        <end position="23"/>
    </location>
</feature>
<evidence type="ECO:0000256" key="6">
    <source>
        <dbReference type="SAM" id="SignalP"/>
    </source>
</evidence>
<dbReference type="Proteomes" id="UP000078543">
    <property type="component" value="Unassembled WGS sequence"/>
</dbReference>
<dbReference type="InterPro" id="IPR033480">
    <property type="entry name" value="sCache_2"/>
</dbReference>
<evidence type="ECO:0000256" key="2">
    <source>
        <dbReference type="ARBA" id="ARBA00022475"/>
    </source>
</evidence>
<dbReference type="EMBL" id="LWQU01000054">
    <property type="protein sequence ID" value="OAN60930.1"/>
    <property type="molecule type" value="Genomic_DNA"/>
</dbReference>
<comment type="caution">
    <text evidence="8">The sequence shown here is derived from an EMBL/GenBank/DDBJ whole genome shotgun (WGS) entry which is preliminary data.</text>
</comment>
<evidence type="ECO:0000256" key="3">
    <source>
        <dbReference type="ARBA" id="ARBA00022692"/>
    </source>
</evidence>
<dbReference type="AlphaFoldDB" id="A0A178MYW3"/>
<evidence type="ECO:0000256" key="1">
    <source>
        <dbReference type="ARBA" id="ARBA00004651"/>
    </source>
</evidence>